<evidence type="ECO:0000313" key="3">
    <source>
        <dbReference type="Proteomes" id="UP000023152"/>
    </source>
</evidence>
<proteinExistence type="predicted"/>
<evidence type="ECO:0000256" key="1">
    <source>
        <dbReference type="SAM" id="MobiDB-lite"/>
    </source>
</evidence>
<sequence length="326" mass="35904">MNITSGRRLTGILDPQNTTGYRLHQVTAVIRDRNEAKHGVTALSYRIGRLWTPKLNPIHDAIDFWSNLDKPASMLERARTALVDTRSTIAGFGDCPLECGTAVRFYVNHVGNQHQVIDQTRSIYPQVVVVSEALSEEDIKVLSKLQSEGISVIVGTNMHSLPSLLGHETFSKLLPLQNRLENKSDDAVSSSTSNMYAALMSPHLVILELNYTASKLRVYKNIPDAVRAVKDNIEPKCDTVSLRWGQFDHSTGTAKMTRALHRRDTSKALGALMQQTLSGSKHNPPPAISEAKEEDYEVPAATHQATQSQSVSISHSKSQLASPNTT</sequence>
<keyword evidence="3" id="KW-1185">Reference proteome</keyword>
<accession>X6MDY5</accession>
<evidence type="ECO:0000313" key="2">
    <source>
        <dbReference type="EMBL" id="ETO12228.1"/>
    </source>
</evidence>
<dbReference type="AlphaFoldDB" id="X6MDY5"/>
<gene>
    <name evidence="2" type="ORF">RFI_25147</name>
</gene>
<protein>
    <submittedName>
        <fullName evidence="2">Uncharacterized protein</fullName>
    </submittedName>
</protein>
<name>X6MDY5_RETFI</name>
<dbReference type="EMBL" id="ASPP01021613">
    <property type="protein sequence ID" value="ETO12228.1"/>
    <property type="molecule type" value="Genomic_DNA"/>
</dbReference>
<feature type="region of interest" description="Disordered" evidence="1">
    <location>
        <begin position="276"/>
        <end position="326"/>
    </location>
</feature>
<dbReference type="PANTHER" id="PTHR20953">
    <property type="entry name" value="KINASE-RELATED"/>
    <property type="match status" value="1"/>
</dbReference>
<organism evidence="2 3">
    <name type="scientific">Reticulomyxa filosa</name>
    <dbReference type="NCBI Taxonomy" id="46433"/>
    <lineage>
        <taxon>Eukaryota</taxon>
        <taxon>Sar</taxon>
        <taxon>Rhizaria</taxon>
        <taxon>Retaria</taxon>
        <taxon>Foraminifera</taxon>
        <taxon>Monothalamids</taxon>
        <taxon>Reticulomyxidae</taxon>
        <taxon>Reticulomyxa</taxon>
    </lineage>
</organism>
<comment type="caution">
    <text evidence="2">The sequence shown here is derived from an EMBL/GenBank/DDBJ whole genome shotgun (WGS) entry which is preliminary data.</text>
</comment>
<feature type="compositionally biased region" description="Low complexity" evidence="1">
    <location>
        <begin position="307"/>
        <end position="319"/>
    </location>
</feature>
<dbReference type="PANTHER" id="PTHR20953:SF3">
    <property type="entry name" value="P-LOOP CONTAINING NUCLEOSIDE TRIPHOSPHATE HYDROLASES SUPERFAMILY PROTEIN"/>
    <property type="match status" value="1"/>
</dbReference>
<reference evidence="2 3" key="1">
    <citation type="journal article" date="2013" name="Curr. Biol.">
        <title>The Genome of the Foraminiferan Reticulomyxa filosa.</title>
        <authorList>
            <person name="Glockner G."/>
            <person name="Hulsmann N."/>
            <person name="Schleicher M."/>
            <person name="Noegel A.A."/>
            <person name="Eichinger L."/>
            <person name="Gallinger C."/>
            <person name="Pawlowski J."/>
            <person name="Sierra R."/>
            <person name="Euteneuer U."/>
            <person name="Pillet L."/>
            <person name="Moustafa A."/>
            <person name="Platzer M."/>
            <person name="Groth M."/>
            <person name="Szafranski K."/>
            <person name="Schliwa M."/>
        </authorList>
    </citation>
    <scope>NUCLEOTIDE SEQUENCE [LARGE SCALE GENOMIC DNA]</scope>
</reference>
<dbReference type="Proteomes" id="UP000023152">
    <property type="component" value="Unassembled WGS sequence"/>
</dbReference>